<evidence type="ECO:0000259" key="1">
    <source>
        <dbReference type="Pfam" id="PF18238"/>
    </source>
</evidence>
<dbReference type="EMBL" id="FMCQ01000002">
    <property type="protein sequence ID" value="SCE73405.1"/>
    <property type="molecule type" value="Genomic_DNA"/>
</dbReference>
<evidence type="ECO:0000313" key="3">
    <source>
        <dbReference type="Proteomes" id="UP000199405"/>
    </source>
</evidence>
<dbReference type="Gene3D" id="3.10.129.10">
    <property type="entry name" value="Hotdog Thioesterase"/>
    <property type="match status" value="1"/>
</dbReference>
<name>A0ABY0KHE6_9ACTN</name>
<organism evidence="2 3">
    <name type="scientific">Micromonospora tulbaghiae</name>
    <dbReference type="NCBI Taxonomy" id="479978"/>
    <lineage>
        <taxon>Bacteria</taxon>
        <taxon>Bacillati</taxon>
        <taxon>Actinomycetota</taxon>
        <taxon>Actinomycetes</taxon>
        <taxon>Micromonosporales</taxon>
        <taxon>Micromonosporaceae</taxon>
        <taxon>Micromonospora</taxon>
    </lineage>
</organism>
<comment type="caution">
    <text evidence="2">The sequence shown here is derived from an EMBL/GenBank/DDBJ whole genome shotgun (WGS) entry which is preliminary data.</text>
</comment>
<feature type="domain" description="LnmK N-terminal" evidence="1">
    <location>
        <begin position="31"/>
        <end position="204"/>
    </location>
</feature>
<gene>
    <name evidence="2" type="ORF">GA0070562_2109</name>
</gene>
<dbReference type="Pfam" id="PF18238">
    <property type="entry name" value="LnmK_N_HDF"/>
    <property type="match status" value="1"/>
</dbReference>
<dbReference type="NCBIfam" id="TIGR04098">
    <property type="entry name" value="LnmK_bifunc"/>
    <property type="match status" value="1"/>
</dbReference>
<dbReference type="InterPro" id="IPR024091">
    <property type="entry name" value="LnmK-like_bifun_acyl/decarbox"/>
</dbReference>
<reference evidence="2 3" key="1">
    <citation type="submission" date="2016-06" db="EMBL/GenBank/DDBJ databases">
        <authorList>
            <person name="Varghese N."/>
            <person name="Submissions Spin"/>
        </authorList>
    </citation>
    <scope>NUCLEOTIDE SEQUENCE [LARGE SCALE GENOMIC DNA]</scope>
    <source>
        <strain evidence="2 3">DSM 45142</strain>
    </source>
</reference>
<sequence length="329" mass="37327">MTATTKETTLPVTPPLAQPEVTLLDSSSVHRRLTIKPAMCGHNTLFVSQLGDWTWDTVTAVCGTDVFNARNEAGAPTYLAFYYFHIRATPRVHLRRFTFGDRLTVDSTVFGFGSESVLTLHRIALGGDDPGRPVDPVEFFDAPRDDCMYVQNFNRWITRGRDGGNRNLVRSSPADFTHEHLPALPERYSPRHVYQRARAAGTFHDATGPGWRAGVEDFELTYPIDITRDINGVGLIYYAAYFSVVDWALLRLWRHLGRDDRTFLARVVVDHKMCYLGNAQLDSVLRIRMKTWENRDDPTEEVVNVLIEDQETTAVLAVSTLTLRHEDRA</sequence>
<dbReference type="InterPro" id="IPR029069">
    <property type="entry name" value="HotDog_dom_sf"/>
</dbReference>
<dbReference type="Proteomes" id="UP000199405">
    <property type="component" value="Unassembled WGS sequence"/>
</dbReference>
<dbReference type="SUPFAM" id="SSF54637">
    <property type="entry name" value="Thioesterase/thiol ester dehydrase-isomerase"/>
    <property type="match status" value="1"/>
</dbReference>
<keyword evidence="3" id="KW-1185">Reference proteome</keyword>
<evidence type="ECO:0000313" key="2">
    <source>
        <dbReference type="EMBL" id="SCE73405.1"/>
    </source>
</evidence>
<proteinExistence type="predicted"/>
<protein>
    <submittedName>
        <fullName evidence="2">Biosynthesis cluster domain-containing protein</fullName>
    </submittedName>
</protein>
<accession>A0ABY0KHE6</accession>
<dbReference type="InterPro" id="IPR040718">
    <property type="entry name" value="LnmK_N_HDF"/>
</dbReference>